<keyword evidence="1" id="KW-1133">Transmembrane helix</keyword>
<dbReference type="STRING" id="690879.TSACC_2754"/>
<feature type="domain" description="DUF1648" evidence="2">
    <location>
        <begin position="18"/>
        <end position="51"/>
    </location>
</feature>
<dbReference type="RefSeq" id="WP_075078193.1">
    <property type="nucleotide sequence ID" value="NZ_BDCO01000002.1"/>
</dbReference>
<comment type="caution">
    <text evidence="3">The sequence shown here is derived from an EMBL/GenBank/DDBJ whole genome shotgun (WGS) entry which is preliminary data.</text>
</comment>
<feature type="transmembrane region" description="Helical" evidence="1">
    <location>
        <begin position="54"/>
        <end position="75"/>
    </location>
</feature>
<keyword evidence="4" id="KW-1185">Reference proteome</keyword>
<evidence type="ECO:0000313" key="3">
    <source>
        <dbReference type="EMBL" id="GAT32356.1"/>
    </source>
</evidence>
<keyword evidence="3" id="KW-0723">Serine/threonine-protein kinase</keyword>
<dbReference type="Pfam" id="PF07853">
    <property type="entry name" value="DUF1648"/>
    <property type="match status" value="1"/>
</dbReference>
<accession>A0A146G6M9</accession>
<name>A0A146G6M9_TERSA</name>
<dbReference type="EMBL" id="BDCO01000002">
    <property type="protein sequence ID" value="GAT32356.1"/>
    <property type="molecule type" value="Genomic_DNA"/>
</dbReference>
<dbReference type="GO" id="GO:0004674">
    <property type="term" value="F:protein serine/threonine kinase activity"/>
    <property type="evidence" value="ECO:0007669"/>
    <property type="project" value="UniProtKB-KW"/>
</dbReference>
<evidence type="ECO:0000259" key="2">
    <source>
        <dbReference type="Pfam" id="PF07853"/>
    </source>
</evidence>
<evidence type="ECO:0000256" key="1">
    <source>
        <dbReference type="SAM" id="Phobius"/>
    </source>
</evidence>
<dbReference type="Proteomes" id="UP000076023">
    <property type="component" value="Unassembled WGS sequence"/>
</dbReference>
<protein>
    <submittedName>
        <fullName evidence="3">Serine/threonine protein kinase</fullName>
    </submittedName>
</protein>
<keyword evidence="1" id="KW-0472">Membrane</keyword>
<evidence type="ECO:0000313" key="4">
    <source>
        <dbReference type="Proteomes" id="UP000076023"/>
    </source>
</evidence>
<reference evidence="4" key="1">
    <citation type="journal article" date="2017" name="Genome Announc.">
        <title>Draft Genome Sequence of Terrimicrobium sacchariphilum NM-5T, a Facultative Anaerobic Soil Bacterium of the Class Spartobacteria.</title>
        <authorList>
            <person name="Qiu Y.L."/>
            <person name="Tourlousse D.M."/>
            <person name="Matsuura N."/>
            <person name="Ohashi A."/>
            <person name="Sekiguchi Y."/>
        </authorList>
    </citation>
    <scope>NUCLEOTIDE SEQUENCE [LARGE SCALE GENOMIC DNA]</scope>
    <source>
        <strain evidence="4">NM-5</strain>
    </source>
</reference>
<dbReference type="AlphaFoldDB" id="A0A146G6M9"/>
<dbReference type="InParanoid" id="A0A146G6M9"/>
<keyword evidence="1" id="KW-0812">Transmembrane</keyword>
<feature type="transmembrane region" description="Helical" evidence="1">
    <location>
        <begin position="96"/>
        <end position="117"/>
    </location>
</feature>
<keyword evidence="3" id="KW-0418">Kinase</keyword>
<dbReference type="InterPro" id="IPR012867">
    <property type="entry name" value="DUF1648"/>
</dbReference>
<keyword evidence="3" id="KW-0808">Transferase</keyword>
<organism evidence="3 4">
    <name type="scientific">Terrimicrobium sacchariphilum</name>
    <dbReference type="NCBI Taxonomy" id="690879"/>
    <lineage>
        <taxon>Bacteria</taxon>
        <taxon>Pseudomonadati</taxon>
        <taxon>Verrucomicrobiota</taxon>
        <taxon>Terrimicrobiia</taxon>
        <taxon>Terrimicrobiales</taxon>
        <taxon>Terrimicrobiaceae</taxon>
        <taxon>Terrimicrobium</taxon>
    </lineage>
</organism>
<gene>
    <name evidence="3" type="ORF">TSACC_2754</name>
</gene>
<sequence length="164" mass="18615">MKPAAIFAVAACALFFVVVSLHDHHQLPDRIASHFDVTGTVNGWMDKTAFTTSMLSVGLGIPAIFVSIIYLMRFLPTRYLNLPSDRWREPAYFRKACDYVLTITLWYAAAFLLWQTAFTHQIVAANLATPPRLDNQYAFLLTIPILVLTLGWLVAFMVRFLRTC</sequence>
<proteinExistence type="predicted"/>
<feature type="transmembrane region" description="Helical" evidence="1">
    <location>
        <begin position="137"/>
        <end position="161"/>
    </location>
</feature>